<dbReference type="InterPro" id="IPR011698">
    <property type="entry name" value="GATase_3"/>
</dbReference>
<dbReference type="AlphaFoldDB" id="A0A517Y880"/>
<dbReference type="InterPro" id="IPR029062">
    <property type="entry name" value="Class_I_gatase-like"/>
</dbReference>
<name>A0A517Y880_9BACT</name>
<dbReference type="PROSITE" id="PS51274">
    <property type="entry name" value="GATASE_COBBQ"/>
    <property type="match status" value="1"/>
</dbReference>
<dbReference type="Pfam" id="PF07685">
    <property type="entry name" value="GATase_3"/>
    <property type="match status" value="1"/>
</dbReference>
<comment type="pathway">
    <text evidence="1">Cofactor biosynthesis; adenosylcobalamin biosynthesis.</text>
</comment>
<feature type="domain" description="CobB/CobQ-like glutamine amidotransferase" evidence="4">
    <location>
        <begin position="183"/>
        <end position="297"/>
    </location>
</feature>
<dbReference type="PANTHER" id="PTHR43873">
    <property type="entry name" value="COBYRINATE A,C-DIAMIDE SYNTHASE"/>
    <property type="match status" value="1"/>
</dbReference>
<dbReference type="PANTHER" id="PTHR43873:SF2">
    <property type="entry name" value="COBYRIC ACID SYNTHASE"/>
    <property type="match status" value="1"/>
</dbReference>
<evidence type="ECO:0000313" key="6">
    <source>
        <dbReference type="Proteomes" id="UP000315017"/>
    </source>
</evidence>
<dbReference type="EMBL" id="CP036274">
    <property type="protein sequence ID" value="QDU26405.1"/>
    <property type="molecule type" value="Genomic_DNA"/>
</dbReference>
<evidence type="ECO:0000256" key="2">
    <source>
        <dbReference type="ARBA" id="ARBA00022573"/>
    </source>
</evidence>
<accession>A0A517Y880</accession>
<keyword evidence="2" id="KW-0169">Cobalamin biosynthesis</keyword>
<gene>
    <name evidence="5" type="primary">cobB_1</name>
    <name evidence="5" type="ORF">ETAA8_14830</name>
</gene>
<reference evidence="5 6" key="1">
    <citation type="submission" date="2019-02" db="EMBL/GenBank/DDBJ databases">
        <title>Deep-cultivation of Planctomycetes and their phenomic and genomic characterization uncovers novel biology.</title>
        <authorList>
            <person name="Wiegand S."/>
            <person name="Jogler M."/>
            <person name="Boedeker C."/>
            <person name="Pinto D."/>
            <person name="Vollmers J."/>
            <person name="Rivas-Marin E."/>
            <person name="Kohn T."/>
            <person name="Peeters S.H."/>
            <person name="Heuer A."/>
            <person name="Rast P."/>
            <person name="Oberbeckmann S."/>
            <person name="Bunk B."/>
            <person name="Jeske O."/>
            <person name="Meyerdierks A."/>
            <person name="Storesund J.E."/>
            <person name="Kallscheuer N."/>
            <person name="Luecker S."/>
            <person name="Lage O.M."/>
            <person name="Pohl T."/>
            <person name="Merkel B.J."/>
            <person name="Hornburger P."/>
            <person name="Mueller R.-W."/>
            <person name="Bruemmer F."/>
            <person name="Labrenz M."/>
            <person name="Spormann A.M."/>
            <person name="Op den Camp H."/>
            <person name="Overmann J."/>
            <person name="Amann R."/>
            <person name="Jetten M.S.M."/>
            <person name="Mascher T."/>
            <person name="Medema M.H."/>
            <person name="Devos D.P."/>
            <person name="Kaster A.-K."/>
            <person name="Ovreas L."/>
            <person name="Rohde M."/>
            <person name="Galperin M.Y."/>
            <person name="Jogler C."/>
        </authorList>
    </citation>
    <scope>NUCLEOTIDE SEQUENCE [LARGE SCALE GENOMIC DNA]</scope>
    <source>
        <strain evidence="5 6">ETA_A8</strain>
    </source>
</reference>
<evidence type="ECO:0000313" key="5">
    <source>
        <dbReference type="EMBL" id="QDU26405.1"/>
    </source>
</evidence>
<dbReference type="KEGG" id="aagg:ETAA8_14830"/>
<organism evidence="5 6">
    <name type="scientific">Anatilimnocola aggregata</name>
    <dbReference type="NCBI Taxonomy" id="2528021"/>
    <lineage>
        <taxon>Bacteria</taxon>
        <taxon>Pseudomonadati</taxon>
        <taxon>Planctomycetota</taxon>
        <taxon>Planctomycetia</taxon>
        <taxon>Pirellulales</taxon>
        <taxon>Pirellulaceae</taxon>
        <taxon>Anatilimnocola</taxon>
    </lineage>
</organism>
<dbReference type="Proteomes" id="UP000315017">
    <property type="component" value="Chromosome"/>
</dbReference>
<evidence type="ECO:0000256" key="1">
    <source>
        <dbReference type="ARBA" id="ARBA00004953"/>
    </source>
</evidence>
<protein>
    <submittedName>
        <fullName evidence="5">Cobyrinic acid A,C-diamide synthase</fullName>
    </submittedName>
</protein>
<evidence type="ECO:0000256" key="3">
    <source>
        <dbReference type="ARBA" id="ARBA00022962"/>
    </source>
</evidence>
<keyword evidence="6" id="KW-1185">Reference proteome</keyword>
<proteinExistence type="predicted"/>
<evidence type="ECO:0000259" key="4">
    <source>
        <dbReference type="Pfam" id="PF07685"/>
    </source>
</evidence>
<keyword evidence="3" id="KW-0315">Glutamine amidotransferase</keyword>
<dbReference type="InterPro" id="IPR004484">
    <property type="entry name" value="CbiA/CobB_synth"/>
</dbReference>
<dbReference type="GO" id="GO:0009236">
    <property type="term" value="P:cobalamin biosynthetic process"/>
    <property type="evidence" value="ECO:0007669"/>
    <property type="project" value="UniProtKB-KW"/>
</dbReference>
<sequence length="391" mass="42663">MTRQRCREVFSAAVGRPDTGVLIDAPEGGNCPACQSVGKGTSRTADVENFNNLSQWLDLPRLGLVHARQLQACRAARLPTELDGLLIDGVDNLQQAMTLQTELESLWRVPVLGYLQLPSSLRTFIESWPAETPPATEVLTALADHLSPHWDERQLGELMQKPNLPQQFEVAKPLPPFGPQVQIAIAQDEAFGLCFPEVLDALERSGATLTDFSPLRSERLPAKTDLVYIGCGHPERYAEELARNHCLMQSFRSFAAAGGRIYAEGSGSAYLCRQLILPGGSAAMMAGIIPANARFTAGPATPQPTEVTFGLGCWLADRKTTLRGYRDPNWQLEPCGAMMTYSGDPAQRCDILGRSNAICSRILFNLAAHPSLLERFVRPSLPVGNAVRSAR</sequence>
<dbReference type="SUPFAM" id="SSF52317">
    <property type="entry name" value="Class I glutamine amidotransferase-like"/>
    <property type="match status" value="1"/>
</dbReference>
<dbReference type="GO" id="GO:0042242">
    <property type="term" value="F:cobyrinic acid a,c-diamide synthase activity"/>
    <property type="evidence" value="ECO:0007669"/>
    <property type="project" value="InterPro"/>
</dbReference>